<dbReference type="Pfam" id="PF00359">
    <property type="entry name" value="PTS_EIIA_2"/>
    <property type="match status" value="1"/>
</dbReference>
<reference evidence="14 16" key="1">
    <citation type="submission" date="2013-03" db="EMBL/GenBank/DDBJ databases">
        <title>The Genome Sequence of Enterococcus avium ATCC_14025 (Illumina only assembly).</title>
        <authorList>
            <consortium name="The Broad Institute Genomics Platform"/>
            <consortium name="The Broad Institute Genome Sequencing Center for Infectious Disease"/>
            <person name="Earl A."/>
            <person name="Russ C."/>
            <person name="Gilmore M."/>
            <person name="Surin D."/>
            <person name="Walker B."/>
            <person name="Young S."/>
            <person name="Zeng Q."/>
            <person name="Gargeya S."/>
            <person name="Fitzgerald M."/>
            <person name="Haas B."/>
            <person name="Abouelleil A."/>
            <person name="Allen A.W."/>
            <person name="Alvarado L."/>
            <person name="Arachchi H.M."/>
            <person name="Berlin A.M."/>
            <person name="Chapman S.B."/>
            <person name="Gainer-Dewar J."/>
            <person name="Goldberg J."/>
            <person name="Griggs A."/>
            <person name="Gujja S."/>
            <person name="Hansen M."/>
            <person name="Howarth C."/>
            <person name="Imamovic A."/>
            <person name="Ireland A."/>
            <person name="Larimer J."/>
            <person name="McCowan C."/>
            <person name="Murphy C."/>
            <person name="Pearson M."/>
            <person name="Poon T.W."/>
            <person name="Priest M."/>
            <person name="Roberts A."/>
            <person name="Saif S."/>
            <person name="Shea T."/>
            <person name="Sisk P."/>
            <person name="Sykes S."/>
            <person name="Wortman J."/>
            <person name="Nusbaum C."/>
            <person name="Birren B."/>
        </authorList>
    </citation>
    <scope>NUCLEOTIDE SEQUENCE [LARGE SCALE GENOMIC DNA]</scope>
    <source>
        <strain evidence="14 16">ATCC 14025</strain>
    </source>
</reference>
<reference evidence="15 17" key="2">
    <citation type="submission" date="2013-03" db="EMBL/GenBank/DDBJ databases">
        <title>The Genome Sequence of Enterococcus avium ATCC_14025 (PacBio/Illumina hybrid assembly).</title>
        <authorList>
            <consortium name="The Broad Institute Genomics Platform"/>
            <consortium name="The Broad Institute Genome Sequencing Center for Infectious Disease"/>
            <person name="Earl A."/>
            <person name="Russ C."/>
            <person name="Gilmore M."/>
            <person name="Surin D."/>
            <person name="Walker B."/>
            <person name="Young S."/>
            <person name="Zeng Q."/>
            <person name="Gargeya S."/>
            <person name="Fitzgerald M."/>
            <person name="Haas B."/>
            <person name="Abouelleil A."/>
            <person name="Allen A.W."/>
            <person name="Alvarado L."/>
            <person name="Arachchi H.M."/>
            <person name="Berlin A.M."/>
            <person name="Chapman S.B."/>
            <person name="Gainer-Dewar J."/>
            <person name="Goldberg J."/>
            <person name="Griggs A."/>
            <person name="Gujja S."/>
            <person name="Hansen M."/>
            <person name="Howarth C."/>
            <person name="Imamovic A."/>
            <person name="Ireland A."/>
            <person name="Larimer J."/>
            <person name="McCowan C."/>
            <person name="Murphy C."/>
            <person name="Pearson M."/>
            <person name="Poon T.W."/>
            <person name="Priest M."/>
            <person name="Roberts A."/>
            <person name="Saif S."/>
            <person name="Shea T."/>
            <person name="Sisk P."/>
            <person name="Sykes S."/>
            <person name="Wortman J."/>
            <person name="Nusbaum C."/>
            <person name="Birren B."/>
        </authorList>
    </citation>
    <scope>NUCLEOTIDE SEQUENCE [LARGE SCALE GENOMIC DNA]</scope>
    <source>
        <strain evidence="15 17">ATCC 14025</strain>
    </source>
</reference>
<dbReference type="PROSITE" id="PS51094">
    <property type="entry name" value="PTS_EIIA_TYPE_2"/>
    <property type="match status" value="1"/>
</dbReference>
<evidence type="ECO:0000256" key="1">
    <source>
        <dbReference type="ARBA" id="ARBA00004496"/>
    </source>
</evidence>
<proteinExistence type="predicted"/>
<evidence type="ECO:0000259" key="13">
    <source>
        <dbReference type="PROSITE" id="PS51372"/>
    </source>
</evidence>
<dbReference type="InterPro" id="IPR002178">
    <property type="entry name" value="PTS_EIIA_type-2_dom"/>
</dbReference>
<comment type="function">
    <text evidence="8">The phosphoenolpyruvate-dependent sugar phosphotransferase system (sugar PTS), a major carbohydrate active transport system, catalyzes the phosphorylation of incoming sugar substrates concomitantly with their translocation across the cell membrane. The enzyme II UlaABC PTS system is involved in ascorbate transport.</text>
</comment>
<dbReference type="InterPro" id="IPR051351">
    <property type="entry name" value="Ascorbate-PTS_EIIA_comp"/>
</dbReference>
<dbReference type="Proteomes" id="UP000014107">
    <property type="component" value="Unassembled WGS sequence"/>
</dbReference>
<comment type="caution">
    <text evidence="15">The sequence shown here is derived from an EMBL/GenBank/DDBJ whole genome shotgun (WGS) entry which is preliminary data.</text>
</comment>
<evidence type="ECO:0000313" key="17">
    <source>
        <dbReference type="Proteomes" id="UP000014107"/>
    </source>
</evidence>
<dbReference type="InterPro" id="IPR016152">
    <property type="entry name" value="PTrfase/Anion_transptr"/>
</dbReference>
<evidence type="ECO:0000313" key="14">
    <source>
        <dbReference type="EMBL" id="EOT48528.1"/>
    </source>
</evidence>
<evidence type="ECO:0000256" key="4">
    <source>
        <dbReference type="ARBA" id="ARBA00022553"/>
    </source>
</evidence>
<dbReference type="SUPFAM" id="SSF55804">
    <property type="entry name" value="Phoshotransferase/anion transport protein"/>
    <property type="match status" value="1"/>
</dbReference>
<sequence length="686" mass="79671">MDKRSERILNYLVYHSQVDSRTLMKEFHITRNQLNYSIKKINGWCEGLNFPEVMRTRNGLFYLSPELLAHFKQAKGTEAANSFYTENDRCNIILLILFSKPSYLSLDHFMIDLQISKNTVLRSLRYLKRHLPNEIELTYSRSHGYDLAGNEWNLRKLLIETVSSLRKLSNGDQLLMKFAEPVSDKIAIFHEILEDAEETLKVKFSDEQVEILPYILAIINYRIANGKVIQESFQINNSMLADTKEYAVASEMFNNWKEIPDQEKLFITLQLLTTNIISGDILTEELSKNLSSIIEDCLTTFEKKACVTLKDKQDLKERMILHMKPAFYRMRYHLNLKMKIEDIQFDPKYDAFKELIREAFQPLQEFIGESIPDEEFLFITLFILSALSEEQKERESYHAVVVCKSGILISQTLNTFLQKIFPEFTFLPPCSLRDFSKIKSKIDVVFSTVPIKDVEKLFIVKPIMSQSELKILKKRVLRETNGGAQEEAGQLLEKIMTTIEDFSTVHDRTALEKKLIELFQTRDDYPYDQEINHEISLLDVLTLDAVQIIEQVEDYQEAIRLGSRPLLKKGQITSNYIQSMIESHNMDDSYIVLGNEVAIPHSRPEEGVNELAVSLLHVRQGVNFSRSERVHFVFIIAPINQESHINALFEIMSIAEDEHRLRYMRTCSTPQELLNSLKLGEGEEDK</sequence>
<dbReference type="InterPro" id="IPR011608">
    <property type="entry name" value="PRD"/>
</dbReference>
<evidence type="ECO:0000256" key="2">
    <source>
        <dbReference type="ARBA" id="ARBA00022448"/>
    </source>
</evidence>
<protein>
    <recommendedName>
        <fullName evidence="9">Ascorbate-specific PTS system EIIA component</fullName>
    </recommendedName>
    <alternativeName>
        <fullName evidence="10">Ascorbate-specific phosphotransferase enzyme IIA component</fullName>
    </alternativeName>
</protein>
<keyword evidence="2" id="KW-0813">Transport</keyword>
<evidence type="ECO:0000259" key="12">
    <source>
        <dbReference type="PROSITE" id="PS51099"/>
    </source>
</evidence>
<dbReference type="PROSITE" id="PS51099">
    <property type="entry name" value="PTS_EIIB_TYPE_2"/>
    <property type="match status" value="1"/>
</dbReference>
<feature type="domain" description="PTS EIIA type-2" evidence="11">
    <location>
        <begin position="539"/>
        <end position="680"/>
    </location>
</feature>
<dbReference type="EMBL" id="ASWL01000002">
    <property type="protein sequence ID" value="EOU22766.1"/>
    <property type="molecule type" value="Genomic_DNA"/>
</dbReference>
<dbReference type="GO" id="GO:0009401">
    <property type="term" value="P:phosphoenolpyruvate-dependent sugar phosphotransferase system"/>
    <property type="evidence" value="ECO:0007669"/>
    <property type="project" value="UniProtKB-KW"/>
</dbReference>
<dbReference type="Gene3D" id="1.10.1790.10">
    <property type="entry name" value="PRD domain"/>
    <property type="match status" value="1"/>
</dbReference>
<evidence type="ECO:0000313" key="15">
    <source>
        <dbReference type="EMBL" id="EOU22766.1"/>
    </source>
</evidence>
<keyword evidence="3" id="KW-0963">Cytoplasm</keyword>
<dbReference type="Proteomes" id="UP000014104">
    <property type="component" value="Unassembled WGS sequence"/>
</dbReference>
<dbReference type="GO" id="GO:0005737">
    <property type="term" value="C:cytoplasm"/>
    <property type="evidence" value="ECO:0007669"/>
    <property type="project" value="UniProtKB-SubCell"/>
</dbReference>
<gene>
    <name evidence="15" type="ORF">I570_00629</name>
    <name evidence="14" type="ORF">OMU_01259</name>
</gene>
<evidence type="ECO:0000256" key="10">
    <source>
        <dbReference type="ARBA" id="ARBA00042072"/>
    </source>
</evidence>
<dbReference type="PANTHER" id="PTHR36203">
    <property type="entry name" value="ASCORBATE-SPECIFIC PTS SYSTEM EIIA COMPONENT"/>
    <property type="match status" value="1"/>
</dbReference>
<evidence type="ECO:0000256" key="5">
    <source>
        <dbReference type="ARBA" id="ARBA00022679"/>
    </source>
</evidence>
<dbReference type="InterPro" id="IPR013011">
    <property type="entry name" value="PTS_EIIB_2"/>
</dbReference>
<feature type="domain" description="PTS EIIB type-2" evidence="12">
    <location>
        <begin position="397"/>
        <end position="484"/>
    </location>
</feature>
<keyword evidence="7" id="KW-0418">Kinase</keyword>
<keyword evidence="6" id="KW-0598">Phosphotransferase system</keyword>
<dbReference type="CDD" id="cd05568">
    <property type="entry name" value="PTS_IIB_bgl_like"/>
    <property type="match status" value="1"/>
</dbReference>
<evidence type="ECO:0000256" key="7">
    <source>
        <dbReference type="ARBA" id="ARBA00022777"/>
    </source>
</evidence>
<evidence type="ECO:0000256" key="3">
    <source>
        <dbReference type="ARBA" id="ARBA00022490"/>
    </source>
</evidence>
<organism evidence="15 17">
    <name type="scientific">Enterococcus avium ATCC 14025</name>
    <dbReference type="NCBI Taxonomy" id="1140002"/>
    <lineage>
        <taxon>Bacteria</taxon>
        <taxon>Bacillati</taxon>
        <taxon>Bacillota</taxon>
        <taxon>Bacilli</taxon>
        <taxon>Lactobacillales</taxon>
        <taxon>Enterococcaceae</taxon>
        <taxon>Enterococcus</taxon>
    </lineage>
</organism>
<dbReference type="AlphaFoldDB" id="A0AAV3IZZ0"/>
<dbReference type="PROSITE" id="PS51372">
    <property type="entry name" value="PRD_2"/>
    <property type="match status" value="2"/>
</dbReference>
<accession>A0AAV3IZZ0</accession>
<evidence type="ECO:0000256" key="6">
    <source>
        <dbReference type="ARBA" id="ARBA00022683"/>
    </source>
</evidence>
<dbReference type="GO" id="GO:0006355">
    <property type="term" value="P:regulation of DNA-templated transcription"/>
    <property type="evidence" value="ECO:0007669"/>
    <property type="project" value="InterPro"/>
</dbReference>
<evidence type="ECO:0000256" key="8">
    <source>
        <dbReference type="ARBA" id="ARBA00037387"/>
    </source>
</evidence>
<dbReference type="Gene3D" id="3.40.930.10">
    <property type="entry name" value="Mannitol-specific EII, Chain A"/>
    <property type="match status" value="1"/>
</dbReference>
<dbReference type="InterPro" id="IPR036634">
    <property type="entry name" value="PRD_sf"/>
</dbReference>
<dbReference type="CDD" id="cd00211">
    <property type="entry name" value="PTS_IIA_fru"/>
    <property type="match status" value="1"/>
</dbReference>
<keyword evidence="16" id="KW-1185">Reference proteome</keyword>
<dbReference type="PANTHER" id="PTHR36203:SF1">
    <property type="entry name" value="ASCORBATE-SPECIFIC PTS SYSTEM EIIA COMPONENT"/>
    <property type="match status" value="1"/>
</dbReference>
<dbReference type="GO" id="GO:0016301">
    <property type="term" value="F:kinase activity"/>
    <property type="evidence" value="ECO:0007669"/>
    <property type="project" value="UniProtKB-KW"/>
</dbReference>
<evidence type="ECO:0000313" key="16">
    <source>
        <dbReference type="Proteomes" id="UP000014104"/>
    </source>
</evidence>
<comment type="subcellular location">
    <subcellularLocation>
        <location evidence="1">Cytoplasm</location>
    </subcellularLocation>
</comment>
<keyword evidence="5" id="KW-0808">Transferase</keyword>
<dbReference type="Pfam" id="PF00874">
    <property type="entry name" value="PRD"/>
    <property type="match status" value="2"/>
</dbReference>
<dbReference type="SUPFAM" id="SSF63520">
    <property type="entry name" value="PTS-regulatory domain, PRD"/>
    <property type="match status" value="2"/>
</dbReference>
<dbReference type="GO" id="GO:0008982">
    <property type="term" value="F:protein-N(PI)-phosphohistidine-sugar phosphotransferase activity"/>
    <property type="evidence" value="ECO:0007669"/>
    <property type="project" value="InterPro"/>
</dbReference>
<name>A0AAV3IZZ0_ENTAV</name>
<dbReference type="RefSeq" id="WP_016179110.1">
    <property type="nucleotide sequence ID" value="NZ_KE136504.1"/>
</dbReference>
<feature type="domain" description="PRD" evidence="13">
    <location>
        <begin position="285"/>
        <end position="393"/>
    </location>
</feature>
<keyword evidence="4" id="KW-0597">Phosphoprotein</keyword>
<evidence type="ECO:0000256" key="9">
    <source>
        <dbReference type="ARBA" id="ARBA00041175"/>
    </source>
</evidence>
<evidence type="ECO:0000259" key="11">
    <source>
        <dbReference type="PROSITE" id="PS51094"/>
    </source>
</evidence>
<feature type="domain" description="PRD" evidence="13">
    <location>
        <begin position="180"/>
        <end position="281"/>
    </location>
</feature>
<dbReference type="EMBL" id="AHYV01000009">
    <property type="protein sequence ID" value="EOT48528.1"/>
    <property type="molecule type" value="Genomic_DNA"/>
</dbReference>